<dbReference type="Gene3D" id="1.20.120.1490">
    <property type="match status" value="1"/>
</dbReference>
<keyword evidence="4" id="KW-1185">Reference proteome</keyword>
<keyword evidence="2" id="KW-0812">Transmembrane</keyword>
<evidence type="ECO:0000313" key="3">
    <source>
        <dbReference type="EMBL" id="MCI2227829.1"/>
    </source>
</evidence>
<dbReference type="EMBL" id="JAKQYM010000001">
    <property type="protein sequence ID" value="MCI2227829.1"/>
    <property type="molecule type" value="Genomic_DNA"/>
</dbReference>
<name>A0A9X1VJT0_9FLAO</name>
<keyword evidence="2" id="KW-0472">Membrane</keyword>
<evidence type="ECO:0000313" key="4">
    <source>
        <dbReference type="Proteomes" id="UP001139369"/>
    </source>
</evidence>
<dbReference type="AlphaFoldDB" id="A0A9X1VJT0"/>
<feature type="region of interest" description="Disordered" evidence="1">
    <location>
        <begin position="138"/>
        <end position="161"/>
    </location>
</feature>
<feature type="compositionally biased region" description="Basic and acidic residues" evidence="1">
    <location>
        <begin position="138"/>
        <end position="153"/>
    </location>
</feature>
<accession>A0A9X1VJT0</accession>
<gene>
    <name evidence="3" type="ORF">MC378_01535</name>
</gene>
<dbReference type="Proteomes" id="UP001139369">
    <property type="component" value="Unassembled WGS sequence"/>
</dbReference>
<protein>
    <recommendedName>
        <fullName evidence="5">Periplasmic heavy metal sensor</fullName>
    </recommendedName>
</protein>
<evidence type="ECO:0000256" key="2">
    <source>
        <dbReference type="SAM" id="Phobius"/>
    </source>
</evidence>
<feature type="transmembrane region" description="Helical" evidence="2">
    <location>
        <begin position="6"/>
        <end position="25"/>
    </location>
</feature>
<organism evidence="3 4">
    <name type="scientific">Polaribacter marinus</name>
    <dbReference type="NCBI Taxonomy" id="2916838"/>
    <lineage>
        <taxon>Bacteria</taxon>
        <taxon>Pseudomonadati</taxon>
        <taxon>Bacteroidota</taxon>
        <taxon>Flavobacteriia</taxon>
        <taxon>Flavobacteriales</taxon>
        <taxon>Flavobacteriaceae</taxon>
    </lineage>
</organism>
<comment type="caution">
    <text evidence="3">The sequence shown here is derived from an EMBL/GenBank/DDBJ whole genome shotgun (WGS) entry which is preliminary data.</text>
</comment>
<keyword evidence="2" id="KW-1133">Transmembrane helix</keyword>
<dbReference type="RefSeq" id="WP_242176949.1">
    <property type="nucleotide sequence ID" value="NZ_JAKQYM010000001.1"/>
</dbReference>
<evidence type="ECO:0008006" key="5">
    <source>
        <dbReference type="Google" id="ProtNLM"/>
    </source>
</evidence>
<evidence type="ECO:0000256" key="1">
    <source>
        <dbReference type="SAM" id="MobiDB-lite"/>
    </source>
</evidence>
<proteinExistence type="predicted"/>
<sequence length="161" mass="19088">MKSKLLPILLVLLIFLNAVLIFMLLTKPHEKPQHRQEGNFLIERLQFNDDQKEQFRELDKTHREFMMNFENQIRKNKDVLFNSFSKENFNSDSIISTISVLQAKKDTELYRFFSKVRKICTKKQVKVFDDIINEALKGSERPPVNERGPRLRNEGMPPPPR</sequence>
<reference evidence="3" key="1">
    <citation type="submission" date="2022-02" db="EMBL/GenBank/DDBJ databases">
        <title>Polaribacter sp. MSW13, isolated from seawater.</title>
        <authorList>
            <person name="Kristyanto S."/>
            <person name="Jung J."/>
            <person name="Jeon C.O."/>
        </authorList>
    </citation>
    <scope>NUCLEOTIDE SEQUENCE</scope>
    <source>
        <strain evidence="3">MSW13</strain>
    </source>
</reference>